<dbReference type="Proteomes" id="UP000252519">
    <property type="component" value="Unassembled WGS sequence"/>
</dbReference>
<evidence type="ECO:0000256" key="1">
    <source>
        <dbReference type="SAM" id="MobiDB-lite"/>
    </source>
</evidence>
<evidence type="ECO:0000313" key="3">
    <source>
        <dbReference type="Proteomes" id="UP000252519"/>
    </source>
</evidence>
<proteinExistence type="predicted"/>
<comment type="caution">
    <text evidence="2">The sequence shown here is derived from an EMBL/GenBank/DDBJ whole genome shotgun (WGS) entry which is preliminary data.</text>
</comment>
<keyword evidence="3" id="KW-1185">Reference proteome</keyword>
<dbReference type="AlphaFoldDB" id="A0A368FV70"/>
<gene>
    <name evidence="2" type="ORF">ANCCAN_18007</name>
</gene>
<feature type="non-terminal residue" evidence="2">
    <location>
        <position position="1"/>
    </location>
</feature>
<feature type="region of interest" description="Disordered" evidence="1">
    <location>
        <begin position="1"/>
        <end position="155"/>
    </location>
</feature>
<organism evidence="2 3">
    <name type="scientific">Ancylostoma caninum</name>
    <name type="common">Dog hookworm</name>
    <dbReference type="NCBI Taxonomy" id="29170"/>
    <lineage>
        <taxon>Eukaryota</taxon>
        <taxon>Metazoa</taxon>
        <taxon>Ecdysozoa</taxon>
        <taxon>Nematoda</taxon>
        <taxon>Chromadorea</taxon>
        <taxon>Rhabditida</taxon>
        <taxon>Rhabditina</taxon>
        <taxon>Rhabditomorpha</taxon>
        <taxon>Strongyloidea</taxon>
        <taxon>Ancylostomatidae</taxon>
        <taxon>Ancylostomatinae</taxon>
        <taxon>Ancylostoma</taxon>
    </lineage>
</organism>
<accession>A0A368FV70</accession>
<dbReference type="OrthoDB" id="10534632at2759"/>
<feature type="compositionally biased region" description="Basic and acidic residues" evidence="1">
    <location>
        <begin position="112"/>
        <end position="123"/>
    </location>
</feature>
<protein>
    <submittedName>
        <fullName evidence="2">Uncharacterized protein</fullName>
    </submittedName>
</protein>
<name>A0A368FV70_ANCCA</name>
<dbReference type="EMBL" id="JOJR01000588">
    <property type="protein sequence ID" value="RCN36101.1"/>
    <property type="molecule type" value="Genomic_DNA"/>
</dbReference>
<evidence type="ECO:0000313" key="2">
    <source>
        <dbReference type="EMBL" id="RCN36101.1"/>
    </source>
</evidence>
<sequence length="155" mass="17374">VRNEPDVNATVDRPCARKGRNCGSGIKKKNTVDVEERRSVEAAHVLPRRTPLENENLSRLSRKSAEASSVLPKRTPLPFQYRDVAGKPTEPMVSVGRAHKSSKSTAGTTHASESRDAEKETQYRKRKRPLNCSSCEDSTKRILRPVLPRMAKKVR</sequence>
<reference evidence="2 3" key="1">
    <citation type="submission" date="2014-10" db="EMBL/GenBank/DDBJ databases">
        <title>Draft genome of the hookworm Ancylostoma caninum.</title>
        <authorList>
            <person name="Mitreva M."/>
        </authorList>
    </citation>
    <scope>NUCLEOTIDE SEQUENCE [LARGE SCALE GENOMIC DNA]</scope>
    <source>
        <strain evidence="2 3">Baltimore</strain>
    </source>
</reference>
<feature type="compositionally biased region" description="Basic and acidic residues" evidence="1">
    <location>
        <begin position="30"/>
        <end position="41"/>
    </location>
</feature>